<organism evidence="2 3">
    <name type="scientific">Desmophyllum pertusum</name>
    <dbReference type="NCBI Taxonomy" id="174260"/>
    <lineage>
        <taxon>Eukaryota</taxon>
        <taxon>Metazoa</taxon>
        <taxon>Cnidaria</taxon>
        <taxon>Anthozoa</taxon>
        <taxon>Hexacorallia</taxon>
        <taxon>Scleractinia</taxon>
        <taxon>Caryophylliina</taxon>
        <taxon>Caryophylliidae</taxon>
        <taxon>Desmophyllum</taxon>
    </lineage>
</organism>
<accession>A0A9W9ZS25</accession>
<name>A0A9W9ZS25_9CNID</name>
<sequence>MRICLRPNGATSGEVIECPDSIEELASVAREMLEIESPVFFSATGDSVNSLSVLRDNDVIYVAKVGDMFSFQSKVASRAKEFEAFSKQKRGSARASLKRQFHEKRRKSPTPTWIPHARYLSALLNGNGISGKAINHRNLFHVNRLVTK</sequence>
<protein>
    <recommendedName>
        <fullName evidence="1">KHA domain-containing protein</fullName>
    </recommendedName>
</protein>
<gene>
    <name evidence="2" type="ORF">OS493_006932</name>
</gene>
<evidence type="ECO:0000259" key="1">
    <source>
        <dbReference type="Pfam" id="PF11834"/>
    </source>
</evidence>
<evidence type="ECO:0000313" key="3">
    <source>
        <dbReference type="Proteomes" id="UP001163046"/>
    </source>
</evidence>
<proteinExistence type="predicted"/>
<dbReference type="OrthoDB" id="426293at2759"/>
<feature type="domain" description="KHA" evidence="1">
    <location>
        <begin position="10"/>
        <end position="62"/>
    </location>
</feature>
<reference evidence="2" key="1">
    <citation type="submission" date="2023-01" db="EMBL/GenBank/DDBJ databases">
        <title>Genome assembly of the deep-sea coral Lophelia pertusa.</title>
        <authorList>
            <person name="Herrera S."/>
            <person name="Cordes E."/>
        </authorList>
    </citation>
    <scope>NUCLEOTIDE SEQUENCE</scope>
    <source>
        <strain evidence="2">USNM1676648</strain>
        <tissue evidence="2">Polyp</tissue>
    </source>
</reference>
<dbReference type="Pfam" id="PF11834">
    <property type="entry name" value="KHA"/>
    <property type="match status" value="1"/>
</dbReference>
<dbReference type="InterPro" id="IPR021789">
    <property type="entry name" value="KHA_dom"/>
</dbReference>
<dbReference type="AlphaFoldDB" id="A0A9W9ZS25"/>
<evidence type="ECO:0000313" key="2">
    <source>
        <dbReference type="EMBL" id="KAJ7386898.1"/>
    </source>
</evidence>
<dbReference type="Proteomes" id="UP001163046">
    <property type="component" value="Unassembled WGS sequence"/>
</dbReference>
<dbReference type="EMBL" id="MU825875">
    <property type="protein sequence ID" value="KAJ7386898.1"/>
    <property type="molecule type" value="Genomic_DNA"/>
</dbReference>
<comment type="caution">
    <text evidence="2">The sequence shown here is derived from an EMBL/GenBank/DDBJ whole genome shotgun (WGS) entry which is preliminary data.</text>
</comment>
<keyword evidence="3" id="KW-1185">Reference proteome</keyword>